<feature type="non-terminal residue" evidence="2">
    <location>
        <position position="1"/>
    </location>
</feature>
<dbReference type="Proteomes" id="UP000050509">
    <property type="component" value="Unassembled WGS sequence"/>
</dbReference>
<dbReference type="InterPro" id="IPR011055">
    <property type="entry name" value="Dup_hybrid_motif"/>
</dbReference>
<comment type="caution">
    <text evidence="2">The sequence shown here is derived from an EMBL/GenBank/DDBJ whole genome shotgun (WGS) entry which is preliminary data.</text>
</comment>
<evidence type="ECO:0000259" key="1">
    <source>
        <dbReference type="Pfam" id="PF01551"/>
    </source>
</evidence>
<dbReference type="AlphaFoldDB" id="A0A0P9D209"/>
<organism evidence="2 3">
    <name type="scientific">Kouleothrix aurantiaca</name>
    <dbReference type="NCBI Taxonomy" id="186479"/>
    <lineage>
        <taxon>Bacteria</taxon>
        <taxon>Bacillati</taxon>
        <taxon>Chloroflexota</taxon>
        <taxon>Chloroflexia</taxon>
        <taxon>Chloroflexales</taxon>
        <taxon>Roseiflexineae</taxon>
        <taxon>Roseiflexaceae</taxon>
        <taxon>Kouleothrix</taxon>
    </lineage>
</organism>
<dbReference type="EMBL" id="LJCR01003576">
    <property type="protein sequence ID" value="KPV46415.1"/>
    <property type="molecule type" value="Genomic_DNA"/>
</dbReference>
<dbReference type="CDD" id="cd12797">
    <property type="entry name" value="M23_peptidase"/>
    <property type="match status" value="1"/>
</dbReference>
<keyword evidence="3" id="KW-1185">Reference proteome</keyword>
<gene>
    <name evidence="2" type="ORF">SE17_43340</name>
</gene>
<protein>
    <submittedName>
        <fullName evidence="2">Peptidase M23</fullName>
    </submittedName>
</protein>
<dbReference type="Gene3D" id="2.70.70.10">
    <property type="entry name" value="Glucose Permease (Domain IIA)"/>
    <property type="match status" value="1"/>
</dbReference>
<dbReference type="PANTHER" id="PTHR21666:SF286">
    <property type="entry name" value="LIPOPROTEIN NLPD"/>
    <property type="match status" value="1"/>
</dbReference>
<dbReference type="PANTHER" id="PTHR21666">
    <property type="entry name" value="PEPTIDASE-RELATED"/>
    <property type="match status" value="1"/>
</dbReference>
<accession>A0A0P9D209</accession>
<feature type="domain" description="M23ase beta-sheet core" evidence="1">
    <location>
        <begin position="6"/>
        <end position="69"/>
    </location>
</feature>
<dbReference type="Pfam" id="PF01551">
    <property type="entry name" value="Peptidase_M23"/>
    <property type="match status" value="1"/>
</dbReference>
<dbReference type="SUPFAM" id="SSF51261">
    <property type="entry name" value="Duplicated hybrid motif"/>
    <property type="match status" value="1"/>
</dbReference>
<evidence type="ECO:0000313" key="3">
    <source>
        <dbReference type="Proteomes" id="UP000050509"/>
    </source>
</evidence>
<dbReference type="GO" id="GO:0004222">
    <property type="term" value="F:metalloendopeptidase activity"/>
    <property type="evidence" value="ECO:0007669"/>
    <property type="project" value="TreeGrafter"/>
</dbReference>
<dbReference type="InterPro" id="IPR016047">
    <property type="entry name" value="M23ase_b-sheet_dom"/>
</dbReference>
<name>A0A0P9D209_9CHLR</name>
<dbReference type="InterPro" id="IPR050570">
    <property type="entry name" value="Cell_wall_metabolism_enzyme"/>
</dbReference>
<proteinExistence type="predicted"/>
<sequence length="75" mass="7712">GSWPGGNYVRVDNAQTGWGSAYAHLDSVAVADNQLVETGALLGTVGSTGMASGPHLHYELWPGTQNVDPSSLIGC</sequence>
<reference evidence="2 3" key="1">
    <citation type="submission" date="2015-09" db="EMBL/GenBank/DDBJ databases">
        <title>Draft genome sequence of Kouleothrix aurantiaca JCM 19913.</title>
        <authorList>
            <person name="Hemp J."/>
        </authorList>
    </citation>
    <scope>NUCLEOTIDE SEQUENCE [LARGE SCALE GENOMIC DNA]</scope>
    <source>
        <strain evidence="2 3">COM-B</strain>
    </source>
</reference>
<evidence type="ECO:0000313" key="2">
    <source>
        <dbReference type="EMBL" id="KPV46415.1"/>
    </source>
</evidence>